<evidence type="ECO:0000313" key="2">
    <source>
        <dbReference type="Proteomes" id="UP000005446"/>
    </source>
</evidence>
<gene>
    <name evidence="1" type="ORF">M7I_3932</name>
</gene>
<dbReference type="AlphaFoldDB" id="H0EMT4"/>
<accession>H0EMT4</accession>
<protein>
    <submittedName>
        <fullName evidence="1">Uncharacterized protein</fullName>
    </submittedName>
</protein>
<comment type="caution">
    <text evidence="1">The sequence shown here is derived from an EMBL/GenBank/DDBJ whole genome shotgun (WGS) entry which is preliminary data.</text>
</comment>
<proteinExistence type="predicted"/>
<dbReference type="HOGENOM" id="CLU_3032526_0_0_1"/>
<sequence length="55" mass="6368">MEVHKQVMKSVKMITPMKILTTTIKLLMALQEVVMMLDKLMRIQANPGLILQVRM</sequence>
<evidence type="ECO:0000313" key="1">
    <source>
        <dbReference type="EMBL" id="EHL00163.1"/>
    </source>
</evidence>
<organism evidence="1 2">
    <name type="scientific">Glarea lozoyensis (strain ATCC 74030 / MF5533)</name>
    <dbReference type="NCBI Taxonomy" id="1104152"/>
    <lineage>
        <taxon>Eukaryota</taxon>
        <taxon>Fungi</taxon>
        <taxon>Dikarya</taxon>
        <taxon>Ascomycota</taxon>
        <taxon>Pezizomycotina</taxon>
        <taxon>Leotiomycetes</taxon>
        <taxon>Helotiales</taxon>
        <taxon>Helotiaceae</taxon>
        <taxon>Glarea</taxon>
    </lineage>
</organism>
<dbReference type="EMBL" id="AGUE01000094">
    <property type="protein sequence ID" value="EHL00163.1"/>
    <property type="molecule type" value="Genomic_DNA"/>
</dbReference>
<name>H0EMT4_GLAL7</name>
<dbReference type="Proteomes" id="UP000005446">
    <property type="component" value="Unassembled WGS sequence"/>
</dbReference>
<dbReference type="InParanoid" id="H0EMT4"/>
<reference evidence="1 2" key="1">
    <citation type="journal article" date="2012" name="Eukaryot. Cell">
        <title>Genome sequence of the fungus Glarea lozoyensis: the first genome sequence of a species from the Helotiaceae family.</title>
        <authorList>
            <person name="Youssar L."/>
            <person name="Gruening B.A."/>
            <person name="Erxleben A."/>
            <person name="Guenther S."/>
            <person name="Huettel W."/>
        </authorList>
    </citation>
    <scope>NUCLEOTIDE SEQUENCE [LARGE SCALE GENOMIC DNA]</scope>
    <source>
        <strain evidence="2">ATCC 74030 / MF5533</strain>
    </source>
</reference>
<keyword evidence="2" id="KW-1185">Reference proteome</keyword>